<dbReference type="InterPro" id="IPR002823">
    <property type="entry name" value="DUF112_TM"/>
</dbReference>
<evidence type="ECO:0000259" key="2">
    <source>
        <dbReference type="Pfam" id="PF01970"/>
    </source>
</evidence>
<proteinExistence type="predicted"/>
<feature type="transmembrane region" description="Helical" evidence="1">
    <location>
        <begin position="281"/>
        <end position="300"/>
    </location>
</feature>
<gene>
    <name evidence="3" type="ORF">E6H01_02845</name>
</gene>
<dbReference type="Proteomes" id="UP000319353">
    <property type="component" value="Unassembled WGS sequence"/>
</dbReference>
<name>A0A537LC68_9BACT</name>
<keyword evidence="1" id="KW-1133">Transmembrane helix</keyword>
<dbReference type="AlphaFoldDB" id="A0A537LC68"/>
<accession>A0A537LC68</accession>
<organism evidence="3 4">
    <name type="scientific">Candidatus Segetimicrobium genomatis</name>
    <dbReference type="NCBI Taxonomy" id="2569760"/>
    <lineage>
        <taxon>Bacteria</taxon>
        <taxon>Bacillati</taxon>
        <taxon>Candidatus Sysuimicrobiota</taxon>
        <taxon>Candidatus Sysuimicrobiia</taxon>
        <taxon>Candidatus Sysuimicrobiales</taxon>
        <taxon>Candidatus Segetimicrobiaceae</taxon>
        <taxon>Candidatus Segetimicrobium</taxon>
    </lineage>
</organism>
<feature type="non-terminal residue" evidence="3">
    <location>
        <position position="1"/>
    </location>
</feature>
<feature type="transmembrane region" description="Helical" evidence="1">
    <location>
        <begin position="306"/>
        <end position="327"/>
    </location>
</feature>
<feature type="transmembrane region" description="Helical" evidence="1">
    <location>
        <begin position="199"/>
        <end position="222"/>
    </location>
</feature>
<dbReference type="Pfam" id="PF01970">
    <property type="entry name" value="TctA"/>
    <property type="match status" value="1"/>
</dbReference>
<dbReference type="PANTHER" id="PTHR35342:SF5">
    <property type="entry name" value="TRICARBOXYLIC TRANSPORT PROTEIN"/>
    <property type="match status" value="1"/>
</dbReference>
<evidence type="ECO:0000313" key="3">
    <source>
        <dbReference type="EMBL" id="TMJ05506.1"/>
    </source>
</evidence>
<evidence type="ECO:0000313" key="4">
    <source>
        <dbReference type="Proteomes" id="UP000319353"/>
    </source>
</evidence>
<sequence>RGPRGMIRGFLTGCLGLLLAAVGQDPQVGVQRYTLQQLYLWNGLDLVPVLVGFFAIPEIIDLAVRGTAIAADAPLGRLSQVRDGVIDAFRHIWLVIRCSLIGTYIGIIPGVGGGVAQWIAYAHAVQSAKTPAERDGFGKGDVRGVLGPGAAVNSKEGGALIPTIAFGVPGSSAMAILLGGFFVVGLVPGPDMLTKHLDVTMSMVWTIVVANIITVVASFVFLNRLARLTNIRGALLIPFLALLTFLGAYTSNNSLNDIIVALVFGGLGYLMVRYRWPRAPLVLGLVLGEVAERYLWISVARYGSAWLARPIVVLLILLVIGVIGSSLRQQGTLPKRQGAVGAT</sequence>
<feature type="transmembrane region" description="Helical" evidence="1">
    <location>
        <begin position="258"/>
        <end position="274"/>
    </location>
</feature>
<comment type="caution">
    <text evidence="3">The sequence shown here is derived from an EMBL/GenBank/DDBJ whole genome shotgun (WGS) entry which is preliminary data.</text>
</comment>
<reference evidence="3 4" key="1">
    <citation type="journal article" date="2019" name="Nat. Microbiol.">
        <title>Mediterranean grassland soil C-N compound turnover is dependent on rainfall and depth, and is mediated by genomically divergent microorganisms.</title>
        <authorList>
            <person name="Diamond S."/>
            <person name="Andeer P.F."/>
            <person name="Li Z."/>
            <person name="Crits-Christoph A."/>
            <person name="Burstein D."/>
            <person name="Anantharaman K."/>
            <person name="Lane K.R."/>
            <person name="Thomas B.C."/>
            <person name="Pan C."/>
            <person name="Northen T.R."/>
            <person name="Banfield J.F."/>
        </authorList>
    </citation>
    <scope>NUCLEOTIDE SEQUENCE [LARGE SCALE GENOMIC DNA]</scope>
    <source>
        <strain evidence="3">NP_4</strain>
    </source>
</reference>
<dbReference type="PANTHER" id="PTHR35342">
    <property type="entry name" value="TRICARBOXYLIC TRANSPORT PROTEIN"/>
    <property type="match status" value="1"/>
</dbReference>
<keyword evidence="1" id="KW-0472">Membrane</keyword>
<feature type="domain" description="DUF112" evidence="2">
    <location>
        <begin position="5"/>
        <end position="283"/>
    </location>
</feature>
<feature type="transmembrane region" description="Helical" evidence="1">
    <location>
        <begin position="164"/>
        <end position="187"/>
    </location>
</feature>
<evidence type="ECO:0000256" key="1">
    <source>
        <dbReference type="SAM" id="Phobius"/>
    </source>
</evidence>
<dbReference type="EMBL" id="VBAL01000026">
    <property type="protein sequence ID" value="TMJ05506.1"/>
    <property type="molecule type" value="Genomic_DNA"/>
</dbReference>
<feature type="transmembrane region" description="Helical" evidence="1">
    <location>
        <begin position="234"/>
        <end position="252"/>
    </location>
</feature>
<keyword evidence="1" id="KW-0812">Transmembrane</keyword>
<feature type="transmembrane region" description="Helical" evidence="1">
    <location>
        <begin position="39"/>
        <end position="56"/>
    </location>
</feature>
<protein>
    <submittedName>
        <fullName evidence="3">Tripartite tricarboxylate transporter permease</fullName>
    </submittedName>
</protein>